<comment type="caution">
    <text evidence="3">The sequence shown here is derived from an EMBL/GenBank/DDBJ whole genome shotgun (WGS) entry which is preliminary data.</text>
</comment>
<dbReference type="OrthoDB" id="507666at2"/>
<dbReference type="GO" id="GO:0051607">
    <property type="term" value="P:defense response to virus"/>
    <property type="evidence" value="ECO:0007669"/>
    <property type="project" value="UniProtKB-KW"/>
</dbReference>
<evidence type="ECO:0000313" key="3">
    <source>
        <dbReference type="EMBL" id="NHC34322.1"/>
    </source>
</evidence>
<dbReference type="PANTHER" id="PTHR36700:SF1">
    <property type="entry name" value="CRISPR SYSTEM CMR SUBUNIT CMR4"/>
    <property type="match status" value="1"/>
</dbReference>
<evidence type="ECO:0000256" key="1">
    <source>
        <dbReference type="ARBA" id="ARBA00023118"/>
    </source>
</evidence>
<reference evidence="3 4" key="1">
    <citation type="journal article" date="2015" name="Genome Announc.">
        <title>Draft Genome Sequence of the Terrestrial Cyanobacterium Scytonema millei VB511283, Isolated from Eastern India.</title>
        <authorList>
            <person name="Sen D."/>
            <person name="Chandrababunaidu M.M."/>
            <person name="Singh D."/>
            <person name="Sanghi N."/>
            <person name="Ghorai A."/>
            <person name="Mishra G.P."/>
            <person name="Madduluri M."/>
            <person name="Adhikary S.P."/>
            <person name="Tripathy S."/>
        </authorList>
    </citation>
    <scope>NUCLEOTIDE SEQUENCE [LARGE SCALE GENOMIC DNA]</scope>
    <source>
        <strain evidence="3 4">VB511283</strain>
    </source>
</reference>
<organism evidence="3 4">
    <name type="scientific">Scytonema millei VB511283</name>
    <dbReference type="NCBI Taxonomy" id="1245923"/>
    <lineage>
        <taxon>Bacteria</taxon>
        <taxon>Bacillati</taxon>
        <taxon>Cyanobacteriota</taxon>
        <taxon>Cyanophyceae</taxon>
        <taxon>Nostocales</taxon>
        <taxon>Scytonemataceae</taxon>
        <taxon>Scytonema</taxon>
    </lineage>
</organism>
<evidence type="ECO:0000313" key="4">
    <source>
        <dbReference type="Proteomes" id="UP000031532"/>
    </source>
</evidence>
<dbReference type="Pfam" id="PF03787">
    <property type="entry name" value="RAMPs"/>
    <property type="match status" value="1"/>
</dbReference>
<feature type="domain" description="CRISPR type III-associated protein" evidence="2">
    <location>
        <begin position="9"/>
        <end position="260"/>
    </location>
</feature>
<keyword evidence="1" id="KW-0051">Antiviral defense</keyword>
<dbReference type="EMBL" id="JTJC03000001">
    <property type="protein sequence ID" value="NHC34322.1"/>
    <property type="molecule type" value="Genomic_DNA"/>
</dbReference>
<protein>
    <submittedName>
        <fullName evidence="3">Type III-B CRISPR module RAMP protein Cmr4</fullName>
    </submittedName>
</protein>
<proteinExistence type="predicted"/>
<keyword evidence="4" id="KW-1185">Reference proteome</keyword>
<sequence length="269" mass="29921">MYLRAYGIIETSAPLHVGASAGEETGNLNLIFRDQFTQTGIIPGSSIRGRFRADMRQSEGESFVSKWYGHHVSEGADTTTEALVKFEYASLVWLPVFCPGQPIVWITCPWLLKRYKQIAQISEPLPKPYTAPKTLPGRQVGGDRKVLFFNLGFMEIEHEADLSAWIPIESALKPDSLVVVADNDIAMLHDMALYRQSRVKLDDKVKKVTTGAFFNVEALPEGSILVFPIALKEKGWKPFGDSPSQELYFGGLESIGFGRCLTTLAGEYQ</sequence>
<accession>A0A9X5I497</accession>
<dbReference type="AlphaFoldDB" id="A0A9X5I497"/>
<dbReference type="Proteomes" id="UP000031532">
    <property type="component" value="Unassembled WGS sequence"/>
</dbReference>
<name>A0A9X5I497_9CYAN</name>
<dbReference type="PANTHER" id="PTHR36700">
    <property type="entry name" value="CRISPR SYSTEM CMR SUBUNIT CMR4"/>
    <property type="match status" value="1"/>
</dbReference>
<gene>
    <name evidence="3" type="ORF">QH73_0006555</name>
</gene>
<dbReference type="InterPro" id="IPR013410">
    <property type="entry name" value="CRISPR-assoc_RAMP_Cmr4"/>
</dbReference>
<dbReference type="InterPro" id="IPR005537">
    <property type="entry name" value="RAMP_III_fam"/>
</dbReference>
<evidence type="ECO:0000259" key="2">
    <source>
        <dbReference type="Pfam" id="PF03787"/>
    </source>
</evidence>
<dbReference type="RefSeq" id="WP_039715686.1">
    <property type="nucleotide sequence ID" value="NZ_JTJC03000001.1"/>
</dbReference>